<dbReference type="InterPro" id="IPR000847">
    <property type="entry name" value="LysR_HTH_N"/>
</dbReference>
<dbReference type="Pfam" id="PF00126">
    <property type="entry name" value="HTH_1"/>
    <property type="match status" value="1"/>
</dbReference>
<evidence type="ECO:0000256" key="2">
    <source>
        <dbReference type="ARBA" id="ARBA00023015"/>
    </source>
</evidence>
<dbReference type="PANTHER" id="PTHR30537:SF1">
    <property type="entry name" value="HTH-TYPE TRANSCRIPTIONAL REGULATOR PGRR"/>
    <property type="match status" value="1"/>
</dbReference>
<dbReference type="InterPro" id="IPR036390">
    <property type="entry name" value="WH_DNA-bd_sf"/>
</dbReference>
<dbReference type="Gene3D" id="3.40.190.290">
    <property type="match status" value="1"/>
</dbReference>
<dbReference type="PROSITE" id="PS50931">
    <property type="entry name" value="HTH_LYSR"/>
    <property type="match status" value="1"/>
</dbReference>
<accession>A0A917H478</accession>
<name>A0A917H478_9BACT</name>
<dbReference type="Pfam" id="PF03466">
    <property type="entry name" value="LysR_substrate"/>
    <property type="match status" value="1"/>
</dbReference>
<dbReference type="InterPro" id="IPR058163">
    <property type="entry name" value="LysR-type_TF_proteobact-type"/>
</dbReference>
<evidence type="ECO:0000313" key="7">
    <source>
        <dbReference type="Proteomes" id="UP000647241"/>
    </source>
</evidence>
<feature type="domain" description="HTH lysR-type" evidence="5">
    <location>
        <begin position="11"/>
        <end position="67"/>
    </location>
</feature>
<organism evidence="6 7">
    <name type="scientific">Edaphobacter dinghuensis</name>
    <dbReference type="NCBI Taxonomy" id="1560005"/>
    <lineage>
        <taxon>Bacteria</taxon>
        <taxon>Pseudomonadati</taxon>
        <taxon>Acidobacteriota</taxon>
        <taxon>Terriglobia</taxon>
        <taxon>Terriglobales</taxon>
        <taxon>Acidobacteriaceae</taxon>
        <taxon>Edaphobacter</taxon>
    </lineage>
</organism>
<proteinExistence type="inferred from homology"/>
<dbReference type="PANTHER" id="PTHR30537">
    <property type="entry name" value="HTH-TYPE TRANSCRIPTIONAL REGULATOR"/>
    <property type="match status" value="1"/>
</dbReference>
<dbReference type="SUPFAM" id="SSF53850">
    <property type="entry name" value="Periplasmic binding protein-like II"/>
    <property type="match status" value="1"/>
</dbReference>
<dbReference type="PRINTS" id="PR00039">
    <property type="entry name" value="HTHLYSR"/>
</dbReference>
<comment type="caution">
    <text evidence="6">The sequence shown here is derived from an EMBL/GenBank/DDBJ whole genome shotgun (WGS) entry which is preliminary data.</text>
</comment>
<dbReference type="InterPro" id="IPR036388">
    <property type="entry name" value="WH-like_DNA-bd_sf"/>
</dbReference>
<reference evidence="6" key="2">
    <citation type="submission" date="2020-09" db="EMBL/GenBank/DDBJ databases">
        <authorList>
            <person name="Sun Q."/>
            <person name="Zhou Y."/>
        </authorList>
    </citation>
    <scope>NUCLEOTIDE SEQUENCE</scope>
    <source>
        <strain evidence="6">CGMCC 1.12997</strain>
    </source>
</reference>
<keyword evidence="4" id="KW-0804">Transcription</keyword>
<dbReference type="AlphaFoldDB" id="A0A917H478"/>
<dbReference type="GO" id="GO:0006351">
    <property type="term" value="P:DNA-templated transcription"/>
    <property type="evidence" value="ECO:0007669"/>
    <property type="project" value="TreeGrafter"/>
</dbReference>
<evidence type="ECO:0000256" key="1">
    <source>
        <dbReference type="ARBA" id="ARBA00009437"/>
    </source>
</evidence>
<dbReference type="RefSeq" id="WP_229739047.1">
    <property type="nucleotide sequence ID" value="NZ_BMGT01000001.1"/>
</dbReference>
<evidence type="ECO:0000256" key="4">
    <source>
        <dbReference type="ARBA" id="ARBA00023163"/>
    </source>
</evidence>
<keyword evidence="3" id="KW-0238">DNA-binding</keyword>
<dbReference type="FunFam" id="1.10.10.10:FF:000001">
    <property type="entry name" value="LysR family transcriptional regulator"/>
    <property type="match status" value="1"/>
</dbReference>
<dbReference type="GO" id="GO:0043565">
    <property type="term" value="F:sequence-specific DNA binding"/>
    <property type="evidence" value="ECO:0007669"/>
    <property type="project" value="TreeGrafter"/>
</dbReference>
<dbReference type="SUPFAM" id="SSF46785">
    <property type="entry name" value="Winged helix' DNA-binding domain"/>
    <property type="match status" value="1"/>
</dbReference>
<dbReference type="InterPro" id="IPR005119">
    <property type="entry name" value="LysR_subst-bd"/>
</dbReference>
<evidence type="ECO:0000313" key="6">
    <source>
        <dbReference type="EMBL" id="GGG67071.1"/>
    </source>
</evidence>
<sequence length="301" mass="33086">MSMIHESVRGDLSDLAAFAVVAEERSFTRAAARLGVSQSALSHTIRALERRLGLQLLARTTRSVSPTPAGNALLQDLAPALERIRQSLQKVRNLRDRPSGRLRLVTSKSAAMTVLLPKLEAFTKAYPEIVLDVTITNDPVDLVAGEFDAGIQIGEFIQRDMIAVRVSADLKLALVGSPAYFASRKPPKTPLDLKDHACIGFRFSSGMYRWEFEKGKKMVTFNPLGPASFDDIDLVVQAILTGAGIGMSMEHTLMPMIKDGRLIQVMKDWCPAFPGYFLYYPSRRNQPGALAALISTLRLKG</sequence>
<dbReference type="GO" id="GO:0003700">
    <property type="term" value="F:DNA-binding transcription factor activity"/>
    <property type="evidence" value="ECO:0007669"/>
    <property type="project" value="InterPro"/>
</dbReference>
<reference evidence="6" key="1">
    <citation type="journal article" date="2014" name="Int. J. Syst. Evol. Microbiol.">
        <title>Complete genome sequence of Corynebacterium casei LMG S-19264T (=DSM 44701T), isolated from a smear-ripened cheese.</title>
        <authorList>
            <consortium name="US DOE Joint Genome Institute (JGI-PGF)"/>
            <person name="Walter F."/>
            <person name="Albersmeier A."/>
            <person name="Kalinowski J."/>
            <person name="Ruckert C."/>
        </authorList>
    </citation>
    <scope>NUCLEOTIDE SEQUENCE</scope>
    <source>
        <strain evidence="6">CGMCC 1.12997</strain>
    </source>
</reference>
<dbReference type="Proteomes" id="UP000647241">
    <property type="component" value="Unassembled WGS sequence"/>
</dbReference>
<comment type="similarity">
    <text evidence="1">Belongs to the LysR transcriptional regulatory family.</text>
</comment>
<protein>
    <submittedName>
        <fullName evidence="6">LysR family transcriptional regulator</fullName>
    </submittedName>
</protein>
<keyword evidence="7" id="KW-1185">Reference proteome</keyword>
<gene>
    <name evidence="6" type="ORF">GCM10011585_06190</name>
</gene>
<evidence type="ECO:0000256" key="3">
    <source>
        <dbReference type="ARBA" id="ARBA00023125"/>
    </source>
</evidence>
<keyword evidence="2" id="KW-0805">Transcription regulation</keyword>
<dbReference type="Gene3D" id="1.10.10.10">
    <property type="entry name" value="Winged helix-like DNA-binding domain superfamily/Winged helix DNA-binding domain"/>
    <property type="match status" value="1"/>
</dbReference>
<evidence type="ECO:0000259" key="5">
    <source>
        <dbReference type="PROSITE" id="PS50931"/>
    </source>
</evidence>
<dbReference type="EMBL" id="BMGT01000001">
    <property type="protein sequence ID" value="GGG67071.1"/>
    <property type="molecule type" value="Genomic_DNA"/>
</dbReference>